<evidence type="ECO:0000256" key="5">
    <source>
        <dbReference type="ARBA" id="ARBA00018400"/>
    </source>
</evidence>
<dbReference type="InterPro" id="IPR019191">
    <property type="entry name" value="Essential_protein_Yae1_N"/>
</dbReference>
<evidence type="ECO:0000256" key="2">
    <source>
        <dbReference type="ARBA" id="ARBA00004496"/>
    </source>
</evidence>
<comment type="subcellular location">
    <subcellularLocation>
        <location evidence="2">Cytoplasm</location>
    </subcellularLocation>
    <subcellularLocation>
        <location evidence="1">Nucleus</location>
    </subcellularLocation>
</comment>
<dbReference type="GO" id="GO:0005737">
    <property type="term" value="C:cytoplasm"/>
    <property type="evidence" value="ECO:0007669"/>
    <property type="project" value="UniProtKB-SubCell"/>
</dbReference>
<organism evidence="9 10">
    <name type="scientific">Geranomyces variabilis</name>
    <dbReference type="NCBI Taxonomy" id="109894"/>
    <lineage>
        <taxon>Eukaryota</taxon>
        <taxon>Fungi</taxon>
        <taxon>Fungi incertae sedis</taxon>
        <taxon>Chytridiomycota</taxon>
        <taxon>Chytridiomycota incertae sedis</taxon>
        <taxon>Chytridiomycetes</taxon>
        <taxon>Spizellomycetales</taxon>
        <taxon>Powellomycetaceae</taxon>
        <taxon>Geranomyces</taxon>
    </lineage>
</organism>
<keyword evidence="10" id="KW-1185">Reference proteome</keyword>
<reference evidence="9" key="1">
    <citation type="submission" date="2020-05" db="EMBL/GenBank/DDBJ databases">
        <title>Phylogenomic resolution of chytrid fungi.</title>
        <authorList>
            <person name="Stajich J.E."/>
            <person name="Amses K."/>
            <person name="Simmons R."/>
            <person name="Seto K."/>
            <person name="Myers J."/>
            <person name="Bonds A."/>
            <person name="Quandt C.A."/>
            <person name="Barry K."/>
            <person name="Liu P."/>
            <person name="Grigoriev I."/>
            <person name="Longcore J.E."/>
            <person name="James T.Y."/>
        </authorList>
    </citation>
    <scope>NUCLEOTIDE SEQUENCE</scope>
    <source>
        <strain evidence="9">JEL0379</strain>
    </source>
</reference>
<evidence type="ECO:0000259" key="8">
    <source>
        <dbReference type="Pfam" id="PF09811"/>
    </source>
</evidence>
<evidence type="ECO:0000256" key="1">
    <source>
        <dbReference type="ARBA" id="ARBA00004123"/>
    </source>
</evidence>
<dbReference type="EMBL" id="JADGJQ010000043">
    <property type="protein sequence ID" value="KAJ3176195.1"/>
    <property type="molecule type" value="Genomic_DNA"/>
</dbReference>
<dbReference type="AlphaFoldDB" id="A0AAD5XR77"/>
<keyword evidence="6" id="KW-0963">Cytoplasm</keyword>
<keyword evidence="7" id="KW-0539">Nucleus</keyword>
<dbReference type="GO" id="GO:0005634">
    <property type="term" value="C:nucleus"/>
    <property type="evidence" value="ECO:0007669"/>
    <property type="project" value="UniProtKB-SubCell"/>
</dbReference>
<gene>
    <name evidence="9" type="ORF">HDU87_005410</name>
</gene>
<evidence type="ECO:0000313" key="9">
    <source>
        <dbReference type="EMBL" id="KAJ3176195.1"/>
    </source>
</evidence>
<evidence type="ECO:0000256" key="4">
    <source>
        <dbReference type="ARBA" id="ARBA00017286"/>
    </source>
</evidence>
<comment type="similarity">
    <text evidence="3">Belongs to the YAE1 family.</text>
</comment>
<dbReference type="Pfam" id="PF09811">
    <property type="entry name" value="Yae1_N"/>
    <property type="match status" value="1"/>
</dbReference>
<dbReference type="InterPro" id="IPR038881">
    <property type="entry name" value="Yae1-like"/>
</dbReference>
<evidence type="ECO:0000256" key="6">
    <source>
        <dbReference type="ARBA" id="ARBA00022490"/>
    </source>
</evidence>
<evidence type="ECO:0000256" key="7">
    <source>
        <dbReference type="ARBA" id="ARBA00023242"/>
    </source>
</evidence>
<feature type="domain" description="Essential protein Yae1 N-terminal" evidence="8">
    <location>
        <begin position="38"/>
        <end position="76"/>
    </location>
</feature>
<dbReference type="Proteomes" id="UP001212152">
    <property type="component" value="Unassembled WGS sequence"/>
</dbReference>
<evidence type="ECO:0000256" key="3">
    <source>
        <dbReference type="ARBA" id="ARBA00007096"/>
    </source>
</evidence>
<comment type="caution">
    <text evidence="9">The sequence shown here is derived from an EMBL/GenBank/DDBJ whole genome shotgun (WGS) entry which is preliminary data.</text>
</comment>
<evidence type="ECO:0000313" key="10">
    <source>
        <dbReference type="Proteomes" id="UP001212152"/>
    </source>
</evidence>
<protein>
    <recommendedName>
        <fullName evidence="5">Protein YAE1</fullName>
    </recommendedName>
    <alternativeName>
        <fullName evidence="4">Protein yae1</fullName>
    </alternativeName>
</protein>
<proteinExistence type="inferred from homology"/>
<dbReference type="PANTHER" id="PTHR18829:SF0">
    <property type="entry name" value="PROTEIN YAE1 HOMOLOG"/>
    <property type="match status" value="1"/>
</dbReference>
<dbReference type="PANTHER" id="PTHR18829">
    <property type="entry name" value="PROTEIN YAE1 HOMOLOG"/>
    <property type="match status" value="1"/>
</dbReference>
<accession>A0AAD5XR77</accession>
<sequence>MDSDDDWADDSGLTDAQYDKLVAERNWNRLQDEHGVAGYKDGITEGKKASLQDGFDAGYTNGVEAGLALGRLRGLLSTMVQIQPSRSTGDSSLADRLSTILSELEATSVEHVFTLAYFRATEATSTAPATATACTSRAEESLCGAGGGSYCKAKGHEEAEHMHSSGAESAQHPRAVVAGFRKRIVEIGAELGWDMSHID</sequence>
<name>A0AAD5XR77_9FUNG</name>